<protein>
    <submittedName>
        <fullName evidence="2">Septum formation initiator family protein</fullName>
    </submittedName>
</protein>
<name>A0AAE3H7Z8_9BACT</name>
<organism evidence="2 3">
    <name type="scientific">Lacihabitans soyangensis</name>
    <dbReference type="NCBI Taxonomy" id="869394"/>
    <lineage>
        <taxon>Bacteria</taxon>
        <taxon>Pseudomonadati</taxon>
        <taxon>Bacteroidota</taxon>
        <taxon>Cytophagia</taxon>
        <taxon>Cytophagales</taxon>
        <taxon>Leadbetterellaceae</taxon>
        <taxon>Lacihabitans</taxon>
    </lineage>
</organism>
<dbReference type="Pfam" id="PF04977">
    <property type="entry name" value="DivIC"/>
    <property type="match status" value="1"/>
</dbReference>
<dbReference type="EMBL" id="RJUF01000193">
    <property type="protein sequence ID" value="MCP9765824.1"/>
    <property type="molecule type" value="Genomic_DNA"/>
</dbReference>
<evidence type="ECO:0000256" key="1">
    <source>
        <dbReference type="SAM" id="Phobius"/>
    </source>
</evidence>
<sequence length="107" mass="12909">MKKLSSPFFVKYRFYIISSLVLAVWLIFFDRSNLIKQFEMIVELNHLESEKEFFENELKNIKQEEREVLGSYASLEKYAREKYLMKKEGETVFVLVDENDKPLIEKE</sequence>
<dbReference type="RefSeq" id="WP_255039525.1">
    <property type="nucleotide sequence ID" value="NZ_RJUF01000193.1"/>
</dbReference>
<dbReference type="AlphaFoldDB" id="A0AAE3H7Z8"/>
<evidence type="ECO:0000313" key="2">
    <source>
        <dbReference type="EMBL" id="MCP9765824.1"/>
    </source>
</evidence>
<dbReference type="Proteomes" id="UP001204144">
    <property type="component" value="Unassembled WGS sequence"/>
</dbReference>
<keyword evidence="1" id="KW-0472">Membrane</keyword>
<dbReference type="InterPro" id="IPR007060">
    <property type="entry name" value="FtsL/DivIC"/>
</dbReference>
<keyword evidence="3" id="KW-1185">Reference proteome</keyword>
<accession>A0AAE3H7Z8</accession>
<keyword evidence="1" id="KW-0812">Transmembrane</keyword>
<evidence type="ECO:0000313" key="3">
    <source>
        <dbReference type="Proteomes" id="UP001204144"/>
    </source>
</evidence>
<proteinExistence type="predicted"/>
<gene>
    <name evidence="2" type="ORF">EGI31_23055</name>
</gene>
<comment type="caution">
    <text evidence="2">The sequence shown here is derived from an EMBL/GenBank/DDBJ whole genome shotgun (WGS) entry which is preliminary data.</text>
</comment>
<keyword evidence="1" id="KW-1133">Transmembrane helix</keyword>
<feature type="transmembrane region" description="Helical" evidence="1">
    <location>
        <begin position="12"/>
        <end position="29"/>
    </location>
</feature>
<reference evidence="2 3" key="1">
    <citation type="submission" date="2018-11" db="EMBL/GenBank/DDBJ databases">
        <title>Novel bacteria species description.</title>
        <authorList>
            <person name="Han J.-H."/>
        </authorList>
    </citation>
    <scope>NUCLEOTIDE SEQUENCE [LARGE SCALE GENOMIC DNA]</scope>
    <source>
        <strain evidence="2 3">KCTC23259</strain>
    </source>
</reference>